<protein>
    <submittedName>
        <fullName evidence="6">Sulfatase</fullName>
    </submittedName>
</protein>
<feature type="domain" description="Sulfatase N-terminal" evidence="5">
    <location>
        <begin position="6"/>
        <end position="356"/>
    </location>
</feature>
<evidence type="ECO:0000259" key="5">
    <source>
        <dbReference type="Pfam" id="PF00884"/>
    </source>
</evidence>
<dbReference type="Pfam" id="PF00884">
    <property type="entry name" value="Sulfatase"/>
    <property type="match status" value="1"/>
</dbReference>
<dbReference type="EMBL" id="BRLB01000003">
    <property type="protein sequence ID" value="GKX29361.1"/>
    <property type="molecule type" value="Genomic_DNA"/>
</dbReference>
<organism evidence="6 7">
    <name type="scientific">Vallitalea longa</name>
    <dbReference type="NCBI Taxonomy" id="2936439"/>
    <lineage>
        <taxon>Bacteria</taxon>
        <taxon>Bacillati</taxon>
        <taxon>Bacillota</taxon>
        <taxon>Clostridia</taxon>
        <taxon>Lachnospirales</taxon>
        <taxon>Vallitaleaceae</taxon>
        <taxon>Vallitalea</taxon>
    </lineage>
</organism>
<keyword evidence="4" id="KW-0106">Calcium</keyword>
<proteinExistence type="inferred from homology"/>
<accession>A0A9W5YAZ7</accession>
<comment type="caution">
    <text evidence="6">The sequence shown here is derived from an EMBL/GenBank/DDBJ whole genome shotgun (WGS) entry which is preliminary data.</text>
</comment>
<reference evidence="6" key="1">
    <citation type="submission" date="2022-06" db="EMBL/GenBank/DDBJ databases">
        <title>Vallitalea longa sp. nov., an anaerobic bacterium isolated from marine sediment.</title>
        <authorList>
            <person name="Hirano S."/>
            <person name="Terahara T."/>
            <person name="Mori K."/>
            <person name="Hamada M."/>
            <person name="Matsumoto R."/>
            <person name="Kobayashi T."/>
        </authorList>
    </citation>
    <scope>NUCLEOTIDE SEQUENCE</scope>
    <source>
        <strain evidence="6">SH18-1</strain>
    </source>
</reference>
<name>A0A9W5YAZ7_9FIRM</name>
<dbReference type="AlphaFoldDB" id="A0A9W5YAZ7"/>
<keyword evidence="3" id="KW-0378">Hydrolase</keyword>
<dbReference type="PROSITE" id="PS00149">
    <property type="entry name" value="SULFATASE_2"/>
    <property type="match status" value="1"/>
</dbReference>
<dbReference type="SUPFAM" id="SSF53649">
    <property type="entry name" value="Alkaline phosphatase-like"/>
    <property type="match status" value="1"/>
</dbReference>
<evidence type="ECO:0000256" key="1">
    <source>
        <dbReference type="ARBA" id="ARBA00008779"/>
    </source>
</evidence>
<dbReference type="GO" id="GO:0046872">
    <property type="term" value="F:metal ion binding"/>
    <property type="evidence" value="ECO:0007669"/>
    <property type="project" value="UniProtKB-KW"/>
</dbReference>
<gene>
    <name evidence="6" type="primary">yidJ_1</name>
    <name evidence="6" type="ORF">SH1V18_18410</name>
</gene>
<dbReference type="RefSeq" id="WP_281814815.1">
    <property type="nucleotide sequence ID" value="NZ_BRLB01000003.1"/>
</dbReference>
<dbReference type="PANTHER" id="PTHR42693:SF53">
    <property type="entry name" value="ENDO-4-O-SULFATASE"/>
    <property type="match status" value="1"/>
</dbReference>
<evidence type="ECO:0000256" key="4">
    <source>
        <dbReference type="ARBA" id="ARBA00022837"/>
    </source>
</evidence>
<dbReference type="InterPro" id="IPR000917">
    <property type="entry name" value="Sulfatase_N"/>
</dbReference>
<dbReference type="Proteomes" id="UP001144256">
    <property type="component" value="Unassembled WGS sequence"/>
</dbReference>
<evidence type="ECO:0000313" key="7">
    <source>
        <dbReference type="Proteomes" id="UP001144256"/>
    </source>
</evidence>
<evidence type="ECO:0000256" key="3">
    <source>
        <dbReference type="ARBA" id="ARBA00022801"/>
    </source>
</evidence>
<dbReference type="InterPro" id="IPR017850">
    <property type="entry name" value="Alkaline_phosphatase_core_sf"/>
</dbReference>
<dbReference type="PANTHER" id="PTHR42693">
    <property type="entry name" value="ARYLSULFATASE FAMILY MEMBER"/>
    <property type="match status" value="1"/>
</dbReference>
<evidence type="ECO:0000313" key="6">
    <source>
        <dbReference type="EMBL" id="GKX29361.1"/>
    </source>
</evidence>
<sequence>MQHEKPNVLILMTDQQATWSISAYGKHEVDTPNIDRLAKEGIRFEQCYTPSAVCTPSRGCFFTGRYPHSNGAYRNDIPLNLDEITFAQVLKDSGYKTGYIGKWHLNGGDSPGWLTKETSMGFEDCRYMFNSGHFKKMIEQENNINPIKVKNTQKIVTPISDMSDVGNEESYTTDWITNKAIDRIKRVKEQPFCYIVSYPDPHQPYVVREPYSSMYNPEEMSVPDSFYEECLPDWAENDTWGRHRYFNIDLEDRVNRLKKIKAMYCGEVKCIDDNIGRLLDTLEKNGQLDNTIIVFTTDHGDYMGEHGLLEKNNLYDSVYHLPLIMRWKEKLQPGRTIKEFFNFIDFQPTLLSMIGVECSGREQGKDLSSLIIDGVKKTDYVNEAFIHPSDVPRGGIITPEYELAYVGKGFEKNPQRVFADHILFDRKRDPNQLKNLFDDPEYEDIKKELTGMIKKHFKQYGVNSELLPDQLKY</sequence>
<keyword evidence="7" id="KW-1185">Reference proteome</keyword>
<evidence type="ECO:0000256" key="2">
    <source>
        <dbReference type="ARBA" id="ARBA00022723"/>
    </source>
</evidence>
<dbReference type="InterPro" id="IPR050738">
    <property type="entry name" value="Sulfatase"/>
</dbReference>
<dbReference type="Gene3D" id="3.40.720.10">
    <property type="entry name" value="Alkaline Phosphatase, subunit A"/>
    <property type="match status" value="1"/>
</dbReference>
<dbReference type="GO" id="GO:0004065">
    <property type="term" value="F:arylsulfatase activity"/>
    <property type="evidence" value="ECO:0007669"/>
    <property type="project" value="TreeGrafter"/>
</dbReference>
<dbReference type="PROSITE" id="PS00523">
    <property type="entry name" value="SULFATASE_1"/>
    <property type="match status" value="1"/>
</dbReference>
<dbReference type="InterPro" id="IPR024607">
    <property type="entry name" value="Sulfatase_CS"/>
</dbReference>
<comment type="similarity">
    <text evidence="1">Belongs to the sulfatase family.</text>
</comment>
<keyword evidence="2" id="KW-0479">Metal-binding</keyword>